<evidence type="ECO:0008006" key="3">
    <source>
        <dbReference type="Google" id="ProtNLM"/>
    </source>
</evidence>
<dbReference type="NCBIfam" id="NF047331">
    <property type="entry name" value="phage_HTJ"/>
    <property type="match status" value="1"/>
</dbReference>
<dbReference type="AlphaFoldDB" id="A0A1N6Y214"/>
<evidence type="ECO:0000313" key="1">
    <source>
        <dbReference type="EMBL" id="SIR08725.1"/>
    </source>
</evidence>
<proteinExistence type="predicted"/>
<reference evidence="1 2" key="1">
    <citation type="submission" date="2017-01" db="EMBL/GenBank/DDBJ databases">
        <authorList>
            <person name="Varghese N."/>
            <person name="Submissions S."/>
        </authorList>
    </citation>
    <scope>NUCLEOTIDE SEQUENCE [LARGE SCALE GENOMIC DNA]</scope>
    <source>
        <strain evidence="1 2">ATCC 700171</strain>
    </source>
</reference>
<name>A0A1N6Y214_9RHOB</name>
<evidence type="ECO:0000313" key="2">
    <source>
        <dbReference type="Proteomes" id="UP000323956"/>
    </source>
</evidence>
<dbReference type="Proteomes" id="UP000323956">
    <property type="component" value="Unassembled WGS sequence"/>
</dbReference>
<organism evidence="1 2">
    <name type="scientific">Paracoccus thiocyanatus</name>
    <dbReference type="NCBI Taxonomy" id="34006"/>
    <lineage>
        <taxon>Bacteria</taxon>
        <taxon>Pseudomonadati</taxon>
        <taxon>Pseudomonadota</taxon>
        <taxon>Alphaproteobacteria</taxon>
        <taxon>Rhodobacterales</taxon>
        <taxon>Paracoccaceae</taxon>
        <taxon>Paracoccus</taxon>
    </lineage>
</organism>
<gene>
    <name evidence="1" type="ORF">SAMN05421641_12424</name>
</gene>
<dbReference type="EMBL" id="FTMK01000024">
    <property type="protein sequence ID" value="SIR08725.1"/>
    <property type="molecule type" value="Genomic_DNA"/>
</dbReference>
<dbReference type="RefSeq" id="WP_316702689.1">
    <property type="nucleotide sequence ID" value="NZ_FTMK01000024.1"/>
</dbReference>
<protein>
    <recommendedName>
        <fullName evidence="3">GpW protein</fullName>
    </recommendedName>
</protein>
<accession>A0A1N6Y214</accession>
<sequence>MVLMAWTHTELEALRRAYASGTLRVSYDGKTLEYGSASDLLSRIRTIEGEMSAGAGRPLPVAGFASFRRN</sequence>